<protein>
    <recommendedName>
        <fullName evidence="4">Myb/SANT-like domain-containing protein</fullName>
    </recommendedName>
</protein>
<dbReference type="EMBL" id="QUSZ01002017">
    <property type="protein sequence ID" value="RHY23793.1"/>
    <property type="molecule type" value="Genomic_DNA"/>
</dbReference>
<evidence type="ECO:0000313" key="3">
    <source>
        <dbReference type="Proteomes" id="UP000265427"/>
    </source>
</evidence>
<dbReference type="PANTHER" id="PTHR37558">
    <property type="entry name" value="HTH CENPB-TYPE DOMAIN-CONTAINING PROTEIN"/>
    <property type="match status" value="1"/>
</dbReference>
<sequence length="237" mass="26786">MSTPFKRRQYSELQDLMLLRQISDDKPFLARHGRIMEAWESVARALAAQVDFDRPHFDGKKAQSRFTTLLRDHRDNNSAPMRAVSACTGEDSAEKMDLLEDISRLERSSTLAASGSQVDEAKEANDVPRSTTDDRDDAVETAAAAAHVNEEAQASVQDVPRKRKLDDDDDGDSNASGKLLKLVGLMNEASKHERDLRRFMFEREVEERKRDRDAQTQQIQMLQNSLTAVLDALIKKL</sequence>
<proteinExistence type="predicted"/>
<accession>A0A397BU02</accession>
<evidence type="ECO:0000313" key="2">
    <source>
        <dbReference type="EMBL" id="RHY23793.1"/>
    </source>
</evidence>
<gene>
    <name evidence="2" type="ORF">DYB36_012764</name>
</gene>
<feature type="region of interest" description="Disordered" evidence="1">
    <location>
        <begin position="109"/>
        <end position="176"/>
    </location>
</feature>
<dbReference type="AlphaFoldDB" id="A0A397BU02"/>
<evidence type="ECO:0008006" key="4">
    <source>
        <dbReference type="Google" id="ProtNLM"/>
    </source>
</evidence>
<dbReference type="VEuPathDB" id="FungiDB:H257_15530"/>
<organism evidence="2 3">
    <name type="scientific">Aphanomyces astaci</name>
    <name type="common">Crayfish plague agent</name>
    <dbReference type="NCBI Taxonomy" id="112090"/>
    <lineage>
        <taxon>Eukaryota</taxon>
        <taxon>Sar</taxon>
        <taxon>Stramenopiles</taxon>
        <taxon>Oomycota</taxon>
        <taxon>Saprolegniomycetes</taxon>
        <taxon>Saprolegniales</taxon>
        <taxon>Verrucalvaceae</taxon>
        <taxon>Aphanomyces</taxon>
    </lineage>
</organism>
<feature type="compositionally biased region" description="Low complexity" evidence="1">
    <location>
        <begin position="140"/>
        <end position="154"/>
    </location>
</feature>
<dbReference type="Proteomes" id="UP000265427">
    <property type="component" value="Unassembled WGS sequence"/>
</dbReference>
<evidence type="ECO:0000256" key="1">
    <source>
        <dbReference type="SAM" id="MobiDB-lite"/>
    </source>
</evidence>
<dbReference type="PANTHER" id="PTHR37558:SF1">
    <property type="entry name" value="HTH CENPB-TYPE DOMAIN-CONTAINING PROTEIN"/>
    <property type="match status" value="1"/>
</dbReference>
<reference evidence="2 3" key="1">
    <citation type="submission" date="2018-08" db="EMBL/GenBank/DDBJ databases">
        <title>Aphanomyces genome sequencing and annotation.</title>
        <authorList>
            <person name="Minardi D."/>
            <person name="Oidtmann B."/>
            <person name="Van Der Giezen M."/>
            <person name="Studholme D.J."/>
        </authorList>
    </citation>
    <scope>NUCLEOTIDE SEQUENCE [LARGE SCALE GENOMIC DNA]</scope>
    <source>
        <strain evidence="2 3">Kv</strain>
    </source>
</reference>
<name>A0A397BU02_APHAT</name>
<comment type="caution">
    <text evidence="2">The sequence shown here is derived from an EMBL/GenBank/DDBJ whole genome shotgun (WGS) entry which is preliminary data.</text>
</comment>